<evidence type="ECO:0000313" key="3">
    <source>
        <dbReference type="Proteomes" id="UP000027586"/>
    </source>
</evidence>
<dbReference type="AlphaFoldDB" id="A0A068RGQ6"/>
<gene>
    <name evidence="2" type="ORF">LCOR_00601.1</name>
</gene>
<evidence type="ECO:0000313" key="2">
    <source>
        <dbReference type="EMBL" id="CDH48832.1"/>
    </source>
</evidence>
<dbReference type="InterPro" id="IPR014751">
    <property type="entry name" value="XRCC4-like_C"/>
</dbReference>
<comment type="caution">
    <text evidence="2">The sequence shown here is derived from an EMBL/GenBank/DDBJ whole genome shotgun (WGS) entry which is preliminary data.</text>
</comment>
<evidence type="ECO:0000256" key="1">
    <source>
        <dbReference type="SAM" id="MobiDB-lite"/>
    </source>
</evidence>
<dbReference type="GO" id="GO:0032807">
    <property type="term" value="C:DNA ligase IV complex"/>
    <property type="evidence" value="ECO:0007669"/>
    <property type="project" value="TreeGrafter"/>
</dbReference>
<dbReference type="GO" id="GO:0003677">
    <property type="term" value="F:DNA binding"/>
    <property type="evidence" value="ECO:0007669"/>
    <property type="project" value="InterPro"/>
</dbReference>
<dbReference type="GO" id="GO:0005958">
    <property type="term" value="C:DNA-dependent protein kinase-DNA ligase 4 complex"/>
    <property type="evidence" value="ECO:0007669"/>
    <property type="project" value="TreeGrafter"/>
</dbReference>
<dbReference type="SUPFAM" id="SSF58022">
    <property type="entry name" value="XRCC4, C-terminal oligomerization domain"/>
    <property type="match status" value="1"/>
</dbReference>
<dbReference type="GO" id="GO:0010165">
    <property type="term" value="P:response to X-ray"/>
    <property type="evidence" value="ECO:0007669"/>
    <property type="project" value="TreeGrafter"/>
</dbReference>
<feature type="compositionally biased region" description="Low complexity" evidence="1">
    <location>
        <begin position="266"/>
        <end position="276"/>
    </location>
</feature>
<sequence length="304" mass="34873">MVHYFYKNNYKNVQVYIDCHWLHNVDLAQETNDTICEITVTDRSNYWTGTVTRQDLNNFVRQGITIDEINKVVTAGLQGKSEYNGQPLRWKVTTDTHKCKLALLSYMGGKLPYELGHVEIPIVPEKDKEKVLHAWMENSVQQNAQHMKTQEALLARNNDLVALKESLKNQIEALERDKLDADFSMFHKFKDILNSKKRRIRYLTMENDRLNKEHDAAQAKSDTQENKEAGVETKESTPPKKEAVRGRKRKVDTQSLTTEEDANVPSQASVKSSDSSSETDDGEIDLPRTKRRVIVNQAGPSLKR</sequence>
<dbReference type="GO" id="GO:0006310">
    <property type="term" value="P:DNA recombination"/>
    <property type="evidence" value="ECO:0007669"/>
    <property type="project" value="InterPro"/>
</dbReference>
<dbReference type="PANTHER" id="PTHR28559:SF1">
    <property type="entry name" value="DNA REPAIR PROTEIN XRCC4"/>
    <property type="match status" value="1"/>
</dbReference>
<dbReference type="STRING" id="1263082.A0A068RGQ6"/>
<feature type="compositionally biased region" description="Basic and acidic residues" evidence="1">
    <location>
        <begin position="211"/>
        <end position="245"/>
    </location>
</feature>
<feature type="region of interest" description="Disordered" evidence="1">
    <location>
        <begin position="211"/>
        <end position="304"/>
    </location>
</feature>
<dbReference type="Proteomes" id="UP000027586">
    <property type="component" value="Unassembled WGS sequence"/>
</dbReference>
<name>A0A068RGQ6_9FUNG</name>
<dbReference type="GO" id="GO:0006303">
    <property type="term" value="P:double-strand break repair via nonhomologous end joining"/>
    <property type="evidence" value="ECO:0007669"/>
    <property type="project" value="TreeGrafter"/>
</dbReference>
<dbReference type="PANTHER" id="PTHR28559">
    <property type="entry name" value="DNA REPAIR PROTEIN XRCC4"/>
    <property type="match status" value="1"/>
</dbReference>
<proteinExistence type="predicted"/>
<reference evidence="2" key="1">
    <citation type="submission" date="2013-08" db="EMBL/GenBank/DDBJ databases">
        <title>Gene expansion shapes genome architecture in the human pathogen Lichtheimia corymbifera: an evolutionary genomics analysis in the ancient terrestrial Mucorales (Mucoromycotina).</title>
        <authorList>
            <person name="Schwartze V.U."/>
            <person name="Winter S."/>
            <person name="Shelest E."/>
            <person name="Marcet-Houben M."/>
            <person name="Horn F."/>
            <person name="Wehner S."/>
            <person name="Hoffmann K."/>
            <person name="Riege K."/>
            <person name="Sammeth M."/>
            <person name="Nowrousian M."/>
            <person name="Valiante V."/>
            <person name="Linde J."/>
            <person name="Jacobsen I.D."/>
            <person name="Marz M."/>
            <person name="Brakhage A.A."/>
            <person name="Gabaldon T."/>
            <person name="Bocker S."/>
            <person name="Voigt K."/>
        </authorList>
    </citation>
    <scope>NUCLEOTIDE SEQUENCE [LARGE SCALE GENOMIC DNA]</scope>
    <source>
        <strain evidence="2">FSU 9682</strain>
    </source>
</reference>
<dbReference type="Gene3D" id="1.20.5.370">
    <property type="match status" value="1"/>
</dbReference>
<keyword evidence="3" id="KW-1185">Reference proteome</keyword>
<dbReference type="OrthoDB" id="8064436at2759"/>
<organism evidence="2 3">
    <name type="scientific">Lichtheimia corymbifera JMRC:FSU:9682</name>
    <dbReference type="NCBI Taxonomy" id="1263082"/>
    <lineage>
        <taxon>Eukaryota</taxon>
        <taxon>Fungi</taxon>
        <taxon>Fungi incertae sedis</taxon>
        <taxon>Mucoromycota</taxon>
        <taxon>Mucoromycotina</taxon>
        <taxon>Mucoromycetes</taxon>
        <taxon>Mucorales</taxon>
        <taxon>Lichtheimiaceae</taxon>
        <taxon>Lichtheimia</taxon>
    </lineage>
</organism>
<dbReference type="VEuPathDB" id="FungiDB:LCOR_00601.1"/>
<protein>
    <submittedName>
        <fullName evidence="2">Uncharacterized protein</fullName>
    </submittedName>
</protein>
<dbReference type="InterPro" id="IPR010585">
    <property type="entry name" value="DNA_repair_prot_XRCC4"/>
</dbReference>
<accession>A0A068RGQ6</accession>
<dbReference type="EMBL" id="CBTN010000002">
    <property type="protein sequence ID" value="CDH48832.1"/>
    <property type="molecule type" value="Genomic_DNA"/>
</dbReference>